<dbReference type="Pfam" id="PF02190">
    <property type="entry name" value="LON_substr_bdg"/>
    <property type="match status" value="1"/>
</dbReference>
<keyword evidence="2" id="KW-0378">Hydrolase</keyword>
<dbReference type="PANTHER" id="PTHR46732:SF8">
    <property type="entry name" value="ATP-DEPENDENT PROTEASE LA (LON) DOMAIN PROTEIN"/>
    <property type="match status" value="1"/>
</dbReference>
<name>A0A916YDX8_9HYPH</name>
<sequence>MVHAGNANYTREADLPDTVPVFPLVGALLLPGGQLPLNIFEPRYLAMIDDAMAGRRIIGMIQPRVDGAMLPNGDPDLAKVGCLGRITSLTESGDGRYVINLHGIARFRVIEELVVRTPYRACRLAPFVADLDLSHGAGEVDREGLLAAFRMYLDVNQLEADWESITKASNETLVNALCMMSPYGPAEKQALLEAPDLKTRAETLVALTEMAIARETSEDGLGQTLQ</sequence>
<dbReference type="PROSITE" id="PS51787">
    <property type="entry name" value="LON_N"/>
    <property type="match status" value="1"/>
</dbReference>
<dbReference type="GO" id="GO:0008233">
    <property type="term" value="F:peptidase activity"/>
    <property type="evidence" value="ECO:0007669"/>
    <property type="project" value="UniProtKB-KW"/>
</dbReference>
<proteinExistence type="predicted"/>
<dbReference type="RefSeq" id="WP_188855107.1">
    <property type="nucleotide sequence ID" value="NZ_BMJJ01000017.1"/>
</dbReference>
<dbReference type="AlphaFoldDB" id="A0A916YDX8"/>
<reference evidence="2" key="2">
    <citation type="submission" date="2020-09" db="EMBL/GenBank/DDBJ databases">
        <authorList>
            <person name="Sun Q."/>
            <person name="Zhou Y."/>
        </authorList>
    </citation>
    <scope>NUCLEOTIDE SEQUENCE</scope>
    <source>
        <strain evidence="2">CGMCC 1.15493</strain>
    </source>
</reference>
<dbReference type="InterPro" id="IPR003111">
    <property type="entry name" value="Lon_prtase_N"/>
</dbReference>
<dbReference type="GO" id="GO:0006508">
    <property type="term" value="P:proteolysis"/>
    <property type="evidence" value="ECO:0007669"/>
    <property type="project" value="UniProtKB-KW"/>
</dbReference>
<gene>
    <name evidence="2" type="ORF">GCM10011335_49460</name>
</gene>
<dbReference type="InterPro" id="IPR046336">
    <property type="entry name" value="Lon_prtase_N_sf"/>
</dbReference>
<evidence type="ECO:0000313" key="2">
    <source>
        <dbReference type="EMBL" id="GGD40846.1"/>
    </source>
</evidence>
<keyword evidence="2" id="KW-0645">Protease</keyword>
<accession>A0A916YDX8</accession>
<dbReference type="SUPFAM" id="SSF88697">
    <property type="entry name" value="PUA domain-like"/>
    <property type="match status" value="1"/>
</dbReference>
<protein>
    <submittedName>
        <fullName evidence="2">ATP-dependent protease</fullName>
    </submittedName>
</protein>
<dbReference type="SMART" id="SM00464">
    <property type="entry name" value="LON"/>
    <property type="match status" value="1"/>
</dbReference>
<dbReference type="Proteomes" id="UP000613160">
    <property type="component" value="Unassembled WGS sequence"/>
</dbReference>
<dbReference type="InterPro" id="IPR015947">
    <property type="entry name" value="PUA-like_sf"/>
</dbReference>
<comment type="caution">
    <text evidence="2">The sequence shown here is derived from an EMBL/GenBank/DDBJ whole genome shotgun (WGS) entry which is preliminary data.</text>
</comment>
<evidence type="ECO:0000259" key="1">
    <source>
        <dbReference type="PROSITE" id="PS51787"/>
    </source>
</evidence>
<organism evidence="2 3">
    <name type="scientific">Aureimonas glaciei</name>
    <dbReference type="NCBI Taxonomy" id="1776957"/>
    <lineage>
        <taxon>Bacteria</taxon>
        <taxon>Pseudomonadati</taxon>
        <taxon>Pseudomonadota</taxon>
        <taxon>Alphaproteobacteria</taxon>
        <taxon>Hyphomicrobiales</taxon>
        <taxon>Aurantimonadaceae</taxon>
        <taxon>Aureimonas</taxon>
    </lineage>
</organism>
<dbReference type="PANTHER" id="PTHR46732">
    <property type="entry name" value="ATP-DEPENDENT PROTEASE LA (LON) DOMAIN PROTEIN"/>
    <property type="match status" value="1"/>
</dbReference>
<feature type="domain" description="Lon N-terminal" evidence="1">
    <location>
        <begin position="19"/>
        <end position="212"/>
    </location>
</feature>
<keyword evidence="3" id="KW-1185">Reference proteome</keyword>
<dbReference type="Gene3D" id="2.30.130.40">
    <property type="entry name" value="LON domain-like"/>
    <property type="match status" value="1"/>
</dbReference>
<reference evidence="2" key="1">
    <citation type="journal article" date="2014" name="Int. J. Syst. Evol. Microbiol.">
        <title>Complete genome sequence of Corynebacterium casei LMG S-19264T (=DSM 44701T), isolated from a smear-ripened cheese.</title>
        <authorList>
            <consortium name="US DOE Joint Genome Institute (JGI-PGF)"/>
            <person name="Walter F."/>
            <person name="Albersmeier A."/>
            <person name="Kalinowski J."/>
            <person name="Ruckert C."/>
        </authorList>
    </citation>
    <scope>NUCLEOTIDE SEQUENCE</scope>
    <source>
        <strain evidence="2">CGMCC 1.15493</strain>
    </source>
</reference>
<dbReference type="EMBL" id="BMJJ01000017">
    <property type="protein sequence ID" value="GGD40846.1"/>
    <property type="molecule type" value="Genomic_DNA"/>
</dbReference>
<evidence type="ECO:0000313" key="3">
    <source>
        <dbReference type="Proteomes" id="UP000613160"/>
    </source>
</evidence>